<protein>
    <submittedName>
        <fullName evidence="3">Uncharacterized protein</fullName>
    </submittedName>
</protein>
<evidence type="ECO:0000313" key="4">
    <source>
        <dbReference type="Proteomes" id="UP000664169"/>
    </source>
</evidence>
<keyword evidence="4" id="KW-1185">Reference proteome</keyword>
<feature type="compositionally biased region" description="Basic and acidic residues" evidence="1">
    <location>
        <begin position="60"/>
        <end position="73"/>
    </location>
</feature>
<dbReference type="Proteomes" id="UP000664169">
    <property type="component" value="Unassembled WGS sequence"/>
</dbReference>
<feature type="region of interest" description="Disordered" evidence="1">
    <location>
        <begin position="35"/>
        <end position="95"/>
    </location>
</feature>
<evidence type="ECO:0000256" key="1">
    <source>
        <dbReference type="SAM" id="MobiDB-lite"/>
    </source>
</evidence>
<keyword evidence="2" id="KW-0732">Signal</keyword>
<dbReference type="AlphaFoldDB" id="A0A8H3IPW6"/>
<evidence type="ECO:0000256" key="2">
    <source>
        <dbReference type="SAM" id="SignalP"/>
    </source>
</evidence>
<feature type="signal peptide" evidence="2">
    <location>
        <begin position="1"/>
        <end position="17"/>
    </location>
</feature>
<feature type="compositionally biased region" description="Gly residues" evidence="1">
    <location>
        <begin position="74"/>
        <end position="86"/>
    </location>
</feature>
<gene>
    <name evidence="3" type="ORF">GOMPHAMPRED_005284</name>
</gene>
<sequence>MKPLSILLLLSATLTAADPTLSNHDNTRLHLLQRRQHKPAHQQQQQPILIRRTAKSNKKPKPDPKAPSEKRSDSGGGSSSGGGGSGNSAQSKIQQPFRALTRLNQFDKSKYTIPGASRQAMLMGAHAAGGALMDAASMGGGSASALLAAGTGIQTAGFVGMAANHAFEHAREAVRSAKKQKTV</sequence>
<dbReference type="EMBL" id="CAJPDQ010000031">
    <property type="protein sequence ID" value="CAF9929005.1"/>
    <property type="molecule type" value="Genomic_DNA"/>
</dbReference>
<comment type="caution">
    <text evidence="3">The sequence shown here is derived from an EMBL/GenBank/DDBJ whole genome shotgun (WGS) entry which is preliminary data.</text>
</comment>
<feature type="chain" id="PRO_5034233523" evidence="2">
    <location>
        <begin position="18"/>
        <end position="183"/>
    </location>
</feature>
<proteinExistence type="predicted"/>
<evidence type="ECO:0000313" key="3">
    <source>
        <dbReference type="EMBL" id="CAF9929005.1"/>
    </source>
</evidence>
<organism evidence="3 4">
    <name type="scientific">Gomphillus americanus</name>
    <dbReference type="NCBI Taxonomy" id="1940652"/>
    <lineage>
        <taxon>Eukaryota</taxon>
        <taxon>Fungi</taxon>
        <taxon>Dikarya</taxon>
        <taxon>Ascomycota</taxon>
        <taxon>Pezizomycotina</taxon>
        <taxon>Lecanoromycetes</taxon>
        <taxon>OSLEUM clade</taxon>
        <taxon>Ostropomycetidae</taxon>
        <taxon>Ostropales</taxon>
        <taxon>Graphidaceae</taxon>
        <taxon>Gomphilloideae</taxon>
        <taxon>Gomphillus</taxon>
    </lineage>
</organism>
<reference evidence="3" key="1">
    <citation type="submission" date="2021-03" db="EMBL/GenBank/DDBJ databases">
        <authorList>
            <person name="Tagirdzhanova G."/>
        </authorList>
    </citation>
    <scope>NUCLEOTIDE SEQUENCE</scope>
</reference>
<name>A0A8H3IPW6_9LECA</name>
<accession>A0A8H3IPW6</accession>